<dbReference type="PANTHER" id="PTHR45632:SF3">
    <property type="entry name" value="KELCH-LIKE PROTEIN 32"/>
    <property type="match status" value="1"/>
</dbReference>
<dbReference type="EMBL" id="CP092874">
    <property type="protein sequence ID" value="UYV74625.1"/>
    <property type="molecule type" value="Genomic_DNA"/>
</dbReference>
<dbReference type="Pfam" id="PF00651">
    <property type="entry name" value="BTB"/>
    <property type="match status" value="1"/>
</dbReference>
<dbReference type="SMART" id="SM00612">
    <property type="entry name" value="Kelch"/>
    <property type="match status" value="6"/>
</dbReference>
<comment type="function">
    <text evidence="4">Probable substrate-specific adapter of an E3 ubiquitin-protein ligase complex which mediates the ubiquitination and subsequent proteasomal degradation of target proteins. May have a role in synapse differentiation and growth.</text>
</comment>
<name>A0ABY6L5A4_9ARAC</name>
<dbReference type="PANTHER" id="PTHR45632">
    <property type="entry name" value="LD33804P"/>
    <property type="match status" value="1"/>
</dbReference>
<evidence type="ECO:0000259" key="5">
    <source>
        <dbReference type="PROSITE" id="PS50097"/>
    </source>
</evidence>
<dbReference type="SUPFAM" id="SSF54695">
    <property type="entry name" value="POZ domain"/>
    <property type="match status" value="1"/>
</dbReference>
<dbReference type="Gene3D" id="3.30.710.10">
    <property type="entry name" value="Potassium Channel Kv1.1, Chain A"/>
    <property type="match status" value="1"/>
</dbReference>
<dbReference type="Gene3D" id="2.120.10.80">
    <property type="entry name" value="Kelch-type beta propeller"/>
    <property type="match status" value="2"/>
</dbReference>
<sequence length="655" mass="73115">MAEEPGLSSAALHILSELRHCGQLCDAVLHTEEGGQFEVHRAIMSACSPYFSALFSNSSSVKASNHFSIPGVSSNMMGLIIDYAYTRDFCVSWDNIQDVLPAADQLNIMGMVNLCCAFLAAEIAPENCIGIHRFAQVYHCPELEKLAYKFIMSNFPEVSQRSEELPRLPLQEVAALLSSDDLNAASEELVWEAACRWIDAEPEVRRADVAALLGCVRLGLLDPGFFLRHVEPHRHVAASPACRPLVLATLQFYADLETLADSQEEVETPQMARPRLPHEILFAVGGWSGGSPTNYIETYDSRAERWVRVPDVDPAGPRAYHKCAVLGHDIYVIGGFDGVVYFNGCRCFNAVSKKWREVAPMHSRRCYVSVTVLNGRVYAMGGFDGVHRQNTAERYDHEANQWSYIAPMNMQRSDASSATLSGSIYITGGFNGNECLSTAECYNVKAHKQRPSGLKVIHRGYFFRKVVLLQANQWTMIAPMLSRRSGVSCAALHGSLYVLGGFNGMSRLASGERYNPRTNSWAPIPEMASRRSNFAMEKSLGHEVFVSIKARADSTTIYPTDRGSVWRQVVDDLVFAIGGYNGDTIVCQVECYDDRLEQWLDATDMSVFRSALAACVLRGLPNRQDFVYKHRDRLLEEKRLRNLQFLQLQASFQNP</sequence>
<dbReference type="InterPro" id="IPR011043">
    <property type="entry name" value="Gal_Oxase/kelch_b-propeller"/>
</dbReference>
<dbReference type="SMART" id="SM00225">
    <property type="entry name" value="BTB"/>
    <property type="match status" value="1"/>
</dbReference>
<dbReference type="PROSITE" id="PS50097">
    <property type="entry name" value="BTB"/>
    <property type="match status" value="1"/>
</dbReference>
<dbReference type="SMART" id="SM00875">
    <property type="entry name" value="BACK"/>
    <property type="match status" value="1"/>
</dbReference>
<evidence type="ECO:0000256" key="2">
    <source>
        <dbReference type="ARBA" id="ARBA00022441"/>
    </source>
</evidence>
<dbReference type="Pfam" id="PF07707">
    <property type="entry name" value="BACK"/>
    <property type="match status" value="1"/>
</dbReference>
<proteinExistence type="predicted"/>
<keyword evidence="3" id="KW-0677">Repeat</keyword>
<organism evidence="6 7">
    <name type="scientific">Cordylochernes scorpioides</name>
    <dbReference type="NCBI Taxonomy" id="51811"/>
    <lineage>
        <taxon>Eukaryota</taxon>
        <taxon>Metazoa</taxon>
        <taxon>Ecdysozoa</taxon>
        <taxon>Arthropoda</taxon>
        <taxon>Chelicerata</taxon>
        <taxon>Arachnida</taxon>
        <taxon>Pseudoscorpiones</taxon>
        <taxon>Cheliferoidea</taxon>
        <taxon>Chernetidae</taxon>
        <taxon>Cordylochernes</taxon>
    </lineage>
</organism>
<evidence type="ECO:0000256" key="4">
    <source>
        <dbReference type="ARBA" id="ARBA00043912"/>
    </source>
</evidence>
<keyword evidence="2" id="KW-0880">Kelch repeat</keyword>
<dbReference type="InterPro" id="IPR006652">
    <property type="entry name" value="Kelch_1"/>
</dbReference>
<accession>A0ABY6L5A4</accession>
<dbReference type="InterPro" id="IPR011333">
    <property type="entry name" value="SKP1/BTB/POZ_sf"/>
</dbReference>
<dbReference type="InterPro" id="IPR011705">
    <property type="entry name" value="BACK"/>
</dbReference>
<dbReference type="InterPro" id="IPR017096">
    <property type="entry name" value="BTB-kelch_protein"/>
</dbReference>
<dbReference type="Proteomes" id="UP001235939">
    <property type="component" value="Chromosome 12"/>
</dbReference>
<dbReference type="Pfam" id="PF24681">
    <property type="entry name" value="Kelch_KLHDC2_KLHL20_DRC7"/>
    <property type="match status" value="1"/>
</dbReference>
<dbReference type="PIRSF" id="PIRSF037037">
    <property type="entry name" value="Kelch-like_protein_gigaxonin"/>
    <property type="match status" value="1"/>
</dbReference>
<evidence type="ECO:0000313" key="7">
    <source>
        <dbReference type="Proteomes" id="UP001235939"/>
    </source>
</evidence>
<dbReference type="PRINTS" id="PR00501">
    <property type="entry name" value="KELCHREPEAT"/>
</dbReference>
<evidence type="ECO:0000256" key="3">
    <source>
        <dbReference type="ARBA" id="ARBA00022737"/>
    </source>
</evidence>
<dbReference type="Gene3D" id="1.25.40.420">
    <property type="match status" value="1"/>
</dbReference>
<dbReference type="InterPro" id="IPR015915">
    <property type="entry name" value="Kelch-typ_b-propeller"/>
</dbReference>
<dbReference type="SUPFAM" id="SSF50965">
    <property type="entry name" value="Galactose oxidase, central domain"/>
    <property type="match status" value="1"/>
</dbReference>
<evidence type="ECO:0000313" key="6">
    <source>
        <dbReference type="EMBL" id="UYV74625.1"/>
    </source>
</evidence>
<gene>
    <name evidence="6" type="ORF">LAZ67_12000316</name>
</gene>
<reference evidence="6 7" key="1">
    <citation type="submission" date="2022-01" db="EMBL/GenBank/DDBJ databases">
        <title>A chromosomal length assembly of Cordylochernes scorpioides.</title>
        <authorList>
            <person name="Zeh D."/>
            <person name="Zeh J."/>
        </authorList>
    </citation>
    <scope>NUCLEOTIDE SEQUENCE [LARGE SCALE GENOMIC DNA]</scope>
    <source>
        <strain evidence="6">IN4F17</strain>
        <tissue evidence="6">Whole Body</tissue>
    </source>
</reference>
<protein>
    <recommendedName>
        <fullName evidence="1">Kelch-like protein diablo</fullName>
    </recommendedName>
</protein>
<dbReference type="InterPro" id="IPR000210">
    <property type="entry name" value="BTB/POZ_dom"/>
</dbReference>
<dbReference type="CDD" id="cd18450">
    <property type="entry name" value="BACK_KLHL10"/>
    <property type="match status" value="1"/>
</dbReference>
<keyword evidence="7" id="KW-1185">Reference proteome</keyword>
<dbReference type="Pfam" id="PF01344">
    <property type="entry name" value="Kelch_1"/>
    <property type="match status" value="2"/>
</dbReference>
<feature type="domain" description="BTB" evidence="5">
    <location>
        <begin position="25"/>
        <end position="93"/>
    </location>
</feature>
<evidence type="ECO:0000256" key="1">
    <source>
        <dbReference type="ARBA" id="ARBA00013699"/>
    </source>
</evidence>